<gene>
    <name evidence="1" type="ORF">KS419_15845</name>
</gene>
<dbReference type="EMBL" id="JAHQCS010000126">
    <property type="protein sequence ID" value="MBU9713204.1"/>
    <property type="molecule type" value="Genomic_DNA"/>
</dbReference>
<accession>A0ABS6JHR1</accession>
<dbReference type="Proteomes" id="UP000784880">
    <property type="component" value="Unassembled WGS sequence"/>
</dbReference>
<proteinExistence type="predicted"/>
<name>A0ABS6JHR1_9BACI</name>
<reference evidence="1 2" key="1">
    <citation type="submission" date="2021-06" db="EMBL/GenBank/DDBJ databases">
        <title>Bacillus sp. RD4P76, an endophyte from a halophyte.</title>
        <authorList>
            <person name="Sun J.-Q."/>
        </authorList>
    </citation>
    <scope>NUCLEOTIDE SEQUENCE [LARGE SCALE GENOMIC DNA]</scope>
    <source>
        <strain evidence="1 2">CGMCC 1.15917</strain>
    </source>
</reference>
<sequence>MSNNYFYYHVCMELKTPNDEGKKFNFTSPKATRDIVYAIKSFNKHFKPDRQIQLFEITPQNEIIFYFRIRVPNNTDANQINARQFSYLSKRLYHDKEWAMYTRTESTLLTATMFDLFVPDAKMVALFEDGDEDAAIPEEYRPTATEPDLSDEDAIKLLQSLFVIRDIGTGGMQRRRKDNIGKIKTLLLDSF</sequence>
<keyword evidence="2" id="KW-1185">Reference proteome</keyword>
<evidence type="ECO:0000313" key="2">
    <source>
        <dbReference type="Proteomes" id="UP000784880"/>
    </source>
</evidence>
<dbReference type="RefSeq" id="WP_217067372.1">
    <property type="nucleotide sequence ID" value="NZ_JAHQCS010000126.1"/>
</dbReference>
<evidence type="ECO:0000313" key="1">
    <source>
        <dbReference type="EMBL" id="MBU9713204.1"/>
    </source>
</evidence>
<protein>
    <submittedName>
        <fullName evidence="1">Uncharacterized protein</fullName>
    </submittedName>
</protein>
<organism evidence="1 2">
    <name type="scientific">Evansella tamaricis</name>
    <dbReference type="NCBI Taxonomy" id="2069301"/>
    <lineage>
        <taxon>Bacteria</taxon>
        <taxon>Bacillati</taxon>
        <taxon>Bacillota</taxon>
        <taxon>Bacilli</taxon>
        <taxon>Bacillales</taxon>
        <taxon>Bacillaceae</taxon>
        <taxon>Evansella</taxon>
    </lineage>
</organism>
<comment type="caution">
    <text evidence="1">The sequence shown here is derived from an EMBL/GenBank/DDBJ whole genome shotgun (WGS) entry which is preliminary data.</text>
</comment>